<feature type="region of interest" description="Disordered" evidence="1">
    <location>
        <begin position="157"/>
        <end position="188"/>
    </location>
</feature>
<gene>
    <name evidence="4" type="ORF">TRL7639_04476</name>
</gene>
<dbReference type="InterPro" id="IPR013783">
    <property type="entry name" value="Ig-like_fold"/>
</dbReference>
<organism evidence="4 5">
    <name type="scientific">Falsiruegeria litorea R37</name>
    <dbReference type="NCBI Taxonomy" id="1200284"/>
    <lineage>
        <taxon>Bacteria</taxon>
        <taxon>Pseudomonadati</taxon>
        <taxon>Pseudomonadota</taxon>
        <taxon>Alphaproteobacteria</taxon>
        <taxon>Rhodobacterales</taxon>
        <taxon>Roseobacteraceae</taxon>
        <taxon>Falsiruegeria</taxon>
    </lineage>
</organism>
<sequence length="1265" mass="124013">MKTPISTQDQRAADQQDDGARRHFIRKWLDRKWQAFAKTGLGGLLLALPALAQASTPDDAYLDVDTMANVRSVQTLGDGSVQLTLLDGRQVIVQAADVRILDADQILISGEAAAEIAQLAADTAGGGDGGGGGASGLGGAGAALAGLGVAGAVGGGGGGGGGAAPAPPPLTLSDLTSTGLSNASTGTTVPAGTENVVVTIGSFSKTVTPDEDGNWTLTLTQAEAAALPQGATTIEVAYENAAGNIFGTETVAYTIDTQPPSLTINPVAGDAIVNAAEAGSDLNITGTTDAEDGQTVTVTLNGQTYTGTASGGAWSVTVPAAALTALGDGANMTVTADVTDAAGNPAAQASSALSTDFTAPTVTMNAVADGTINLIDQGRDLQITGTTTAADGDPVVVSFNGQNYGGAANGGTWGVTIPQADLAGLTTGTDIAVSVTVTDAAGNTSTAVTASVPVDLTGPSLTLADLPFGTALSAAEAGADVTVSGTTNNVPDGQAVTVTLNGQTYTGAVSGGNWSVTIPAADLGALTNSGAYTLTADVSDTDGIAAPQVSSGFLADFTAPTLTITSLSSGAVMNAAEAGTDLTVSGTTDAEDGQTVTVTLNSQTYTGTVSGGSWSVTVPAASLSALTDGATIPLTADVSDVAGNAATQASSSFDTDFTAYTVTLTALSDGAVMNAAEQGTDLTMTGGSDAPDGTQVTVSLVRSDGTVDASGTATVTGGAWSLTIPAASLAALQDGQTYTAKADVADDAGNVGSATSSFATDFTAPTLTLNALSVGGVLDAIERKSDLAVSGSTTAEDGQTVTVTLNGQTYAATASGGAWSVTIPQADLATLADTTDYALSANVSDAAGNAATQASAGLSTDFRPILTLNDVGSNDAVVLSTAKASGLTVSGSSAELAAGQSVDVTLNGTLVGSATVASNGSWSLAIPASSFSAITAGTNLSFEANASVAGGRDPLPATDTAVAYDAGAYVIAETGRDGSTVTFAMYADPDRDVSGGLAVTSQMTFDSSVVAFDAGSVNANNAFSLFLANPADASTVNFAGAATSFGDLSSPLVTFEMTVQDASKPIVLKLTTPDGGPTTLQFGTDGADTLVAEDVSNVIQGGGGNDSIDVSEGGRHVVVFEADPSANGTDTVTGFTLGPEAQITDAITFSGLDMSSLRGAGTGVENLASGATIGTDTGVVGFTTAVSDLNADTLADAAETLVGTDAGDVFYFMASDGSNAAMARVTFSDADTATAEVMGTFNGLSDLSTLHADNILHTDPTGAAA</sequence>
<dbReference type="Gene3D" id="2.60.40.10">
    <property type="entry name" value="Immunoglobulins"/>
    <property type="match status" value="8"/>
</dbReference>
<name>A0A1Y5TYY0_9RHOB</name>
<dbReference type="AlphaFoldDB" id="A0A1Y5TYY0"/>
<dbReference type="Pfam" id="PF19077">
    <property type="entry name" value="Big_13"/>
    <property type="match status" value="1"/>
</dbReference>
<evidence type="ECO:0000313" key="4">
    <source>
        <dbReference type="EMBL" id="SLN73976.1"/>
    </source>
</evidence>
<protein>
    <recommendedName>
        <fullName evidence="6">Ig-like domain-containing protein</fullName>
    </recommendedName>
</protein>
<dbReference type="InterPro" id="IPR022038">
    <property type="entry name" value="Ig-like_bact"/>
</dbReference>
<evidence type="ECO:0000259" key="2">
    <source>
        <dbReference type="Pfam" id="PF13750"/>
    </source>
</evidence>
<dbReference type="NCBIfam" id="NF033510">
    <property type="entry name" value="Ca_tandemer"/>
    <property type="match status" value="8"/>
</dbReference>
<feature type="domain" description="Ig-like" evidence="2">
    <location>
        <begin position="624"/>
        <end position="759"/>
    </location>
</feature>
<accession>A0A1Y5TYY0</accession>
<dbReference type="Proteomes" id="UP000193077">
    <property type="component" value="Unassembled WGS sequence"/>
</dbReference>
<dbReference type="NCBIfam" id="NF012196">
    <property type="entry name" value="Ig_like_ice"/>
    <property type="match status" value="1"/>
</dbReference>
<evidence type="ECO:0008006" key="6">
    <source>
        <dbReference type="Google" id="ProtNLM"/>
    </source>
</evidence>
<evidence type="ECO:0000256" key="1">
    <source>
        <dbReference type="SAM" id="MobiDB-lite"/>
    </source>
</evidence>
<dbReference type="OrthoDB" id="7858035at2"/>
<proteinExistence type="predicted"/>
<feature type="compositionally biased region" description="Low complexity" evidence="1">
    <location>
        <begin position="171"/>
        <end position="181"/>
    </location>
</feature>
<feature type="domain" description="Bacterial Ig-like" evidence="3">
    <location>
        <begin position="764"/>
        <end position="856"/>
    </location>
</feature>
<reference evidence="4 5" key="1">
    <citation type="submission" date="2017-03" db="EMBL/GenBank/DDBJ databases">
        <authorList>
            <person name="Afonso C.L."/>
            <person name="Miller P.J."/>
            <person name="Scott M.A."/>
            <person name="Spackman E."/>
            <person name="Goraichik I."/>
            <person name="Dimitrov K.M."/>
            <person name="Suarez D.L."/>
            <person name="Swayne D.E."/>
        </authorList>
    </citation>
    <scope>NUCLEOTIDE SEQUENCE [LARGE SCALE GENOMIC DNA]</scope>
    <source>
        <strain evidence="4 5">CECT 7639</strain>
    </source>
</reference>
<dbReference type="Pfam" id="PF13750">
    <property type="entry name" value="Big_3_3"/>
    <property type="match status" value="1"/>
</dbReference>
<dbReference type="EMBL" id="FWFO01000009">
    <property type="protein sequence ID" value="SLN73976.1"/>
    <property type="molecule type" value="Genomic_DNA"/>
</dbReference>
<keyword evidence="5" id="KW-1185">Reference proteome</keyword>
<evidence type="ECO:0000313" key="5">
    <source>
        <dbReference type="Proteomes" id="UP000193077"/>
    </source>
</evidence>
<evidence type="ECO:0000259" key="3">
    <source>
        <dbReference type="Pfam" id="PF19077"/>
    </source>
</evidence>
<dbReference type="RefSeq" id="WP_085798118.1">
    <property type="nucleotide sequence ID" value="NZ_FWFO01000009.1"/>
</dbReference>
<dbReference type="InterPro" id="IPR049826">
    <property type="entry name" value="Ig-like_ice"/>
</dbReference>
<dbReference type="InterPro" id="IPR044016">
    <property type="entry name" value="Big_13"/>
</dbReference>